<comment type="caution">
    <text evidence="3">The sequence shown here is derived from an EMBL/GenBank/DDBJ whole genome shotgun (WGS) entry which is preliminary data.</text>
</comment>
<evidence type="ECO:0000313" key="3">
    <source>
        <dbReference type="EMBL" id="KKR86416.1"/>
    </source>
</evidence>
<comment type="similarity">
    <text evidence="1">Belongs to the ComF/GntX family.</text>
</comment>
<evidence type="ECO:0000313" key="4">
    <source>
        <dbReference type="Proteomes" id="UP000034854"/>
    </source>
</evidence>
<gene>
    <name evidence="3" type="ORF">UU34_C0015G0011</name>
</gene>
<dbReference type="EMBL" id="LCAG01000015">
    <property type="protein sequence ID" value="KKR86416.1"/>
    <property type="molecule type" value="Genomic_DNA"/>
</dbReference>
<dbReference type="Gene3D" id="3.40.50.2020">
    <property type="match status" value="1"/>
</dbReference>
<evidence type="ECO:0008006" key="5">
    <source>
        <dbReference type="Google" id="ProtNLM"/>
    </source>
</evidence>
<dbReference type="InterPro" id="IPR029057">
    <property type="entry name" value="PRTase-like"/>
</dbReference>
<feature type="region of interest" description="Disordered" evidence="2">
    <location>
        <begin position="149"/>
        <end position="170"/>
    </location>
</feature>
<dbReference type="InterPro" id="IPR051910">
    <property type="entry name" value="ComF/GntX_DNA_util-trans"/>
</dbReference>
<accession>A0A0G0UG46</accession>
<sequence>MIQIILMTEAICPMCGRAALDGRTHPRCQTQYSIDGLTSFFHYDGVVRKGIKVIKYRLISDIASEFVDLIPDEMFPIQKSHNILLPIPLHSSRFRERGFNQAEVLGTCIAMRFGIQMDTKVLVRKEPTMPQVEMKDRDERLKNMANVFETNLPRRPASPNRGEQAGKTPPSHVILFDDVFTTGATMRSAANVLKRAGATFVWAVTMAR</sequence>
<reference evidence="3 4" key="1">
    <citation type="journal article" date="2015" name="Nature">
        <title>rRNA introns, odd ribosomes, and small enigmatic genomes across a large radiation of phyla.</title>
        <authorList>
            <person name="Brown C.T."/>
            <person name="Hug L.A."/>
            <person name="Thomas B.C."/>
            <person name="Sharon I."/>
            <person name="Castelle C.J."/>
            <person name="Singh A."/>
            <person name="Wilkins M.J."/>
            <person name="Williams K.H."/>
            <person name="Banfield J.F."/>
        </authorList>
    </citation>
    <scope>NUCLEOTIDE SEQUENCE [LARGE SCALE GENOMIC DNA]</scope>
</reference>
<organism evidence="3 4">
    <name type="scientific">Candidatus Curtissbacteria bacterium GW2011_GWA1_41_11</name>
    <dbReference type="NCBI Taxonomy" id="1618409"/>
    <lineage>
        <taxon>Bacteria</taxon>
        <taxon>Candidatus Curtissiibacteriota</taxon>
    </lineage>
</organism>
<evidence type="ECO:0000256" key="1">
    <source>
        <dbReference type="ARBA" id="ARBA00008007"/>
    </source>
</evidence>
<dbReference type="Proteomes" id="UP000034854">
    <property type="component" value="Unassembled WGS sequence"/>
</dbReference>
<dbReference type="PANTHER" id="PTHR47505">
    <property type="entry name" value="DNA UTILIZATION PROTEIN YHGH"/>
    <property type="match status" value="1"/>
</dbReference>
<dbReference type="SUPFAM" id="SSF53271">
    <property type="entry name" value="PRTase-like"/>
    <property type="match status" value="1"/>
</dbReference>
<protein>
    <recommendedName>
        <fullName evidence="5">Phosphoribosyltransferase</fullName>
    </recommendedName>
</protein>
<dbReference type="CDD" id="cd06223">
    <property type="entry name" value="PRTases_typeI"/>
    <property type="match status" value="1"/>
</dbReference>
<dbReference type="AlphaFoldDB" id="A0A0G0UG46"/>
<proteinExistence type="inferred from homology"/>
<dbReference type="PANTHER" id="PTHR47505:SF1">
    <property type="entry name" value="DNA UTILIZATION PROTEIN YHGH"/>
    <property type="match status" value="1"/>
</dbReference>
<name>A0A0G0UG46_9BACT</name>
<dbReference type="InterPro" id="IPR000836">
    <property type="entry name" value="PRTase_dom"/>
</dbReference>
<evidence type="ECO:0000256" key="2">
    <source>
        <dbReference type="SAM" id="MobiDB-lite"/>
    </source>
</evidence>